<comment type="caution">
    <text evidence="1">The sequence shown here is derived from an EMBL/GenBank/DDBJ whole genome shotgun (WGS) entry which is preliminary data.</text>
</comment>
<dbReference type="PANTHER" id="PTHR13812:SF19">
    <property type="entry name" value="KETIMINE REDUCTASE MU-CRYSTALLIN"/>
    <property type="match status" value="1"/>
</dbReference>
<proteinExistence type="predicted"/>
<dbReference type="InterPro" id="IPR036291">
    <property type="entry name" value="NAD(P)-bd_dom_sf"/>
</dbReference>
<gene>
    <name evidence="1" type="ORF">AQJ67_04910</name>
</gene>
<dbReference type="Pfam" id="PF02423">
    <property type="entry name" value="OCD_Mu_crystall"/>
    <property type="match status" value="1"/>
</dbReference>
<protein>
    <recommendedName>
        <fullName evidence="3">Ornithine cyclodeaminase</fullName>
    </recommendedName>
</protein>
<evidence type="ECO:0008006" key="3">
    <source>
        <dbReference type="Google" id="ProtNLM"/>
    </source>
</evidence>
<dbReference type="AlphaFoldDB" id="A0A101U8S8"/>
<organism evidence="1 2">
    <name type="scientific">Streptomyces caeruleatus</name>
    <dbReference type="NCBI Taxonomy" id="661399"/>
    <lineage>
        <taxon>Bacteria</taxon>
        <taxon>Bacillati</taxon>
        <taxon>Actinomycetota</taxon>
        <taxon>Actinomycetes</taxon>
        <taxon>Kitasatosporales</taxon>
        <taxon>Streptomycetaceae</taxon>
        <taxon>Streptomyces</taxon>
    </lineage>
</organism>
<dbReference type="OrthoDB" id="9801817at2"/>
<dbReference type="PANTHER" id="PTHR13812">
    <property type="entry name" value="KETIMINE REDUCTASE MU-CRYSTALLIN"/>
    <property type="match status" value="1"/>
</dbReference>
<keyword evidence="2" id="KW-1185">Reference proteome</keyword>
<dbReference type="InterPro" id="IPR023401">
    <property type="entry name" value="ODC_N"/>
</dbReference>
<dbReference type="Gene3D" id="3.30.1780.10">
    <property type="entry name" value="ornithine cyclodeaminase, domain 1"/>
    <property type="match status" value="1"/>
</dbReference>
<dbReference type="SUPFAM" id="SSF51735">
    <property type="entry name" value="NAD(P)-binding Rossmann-fold domains"/>
    <property type="match status" value="1"/>
</dbReference>
<dbReference type="STRING" id="661399.AQJ67_04910"/>
<reference evidence="1 2" key="1">
    <citation type="submission" date="2015-10" db="EMBL/GenBank/DDBJ databases">
        <title>Draft genome sequence of Streptomyces caeruleatus NRRL B-24802, type strain for the species Streptomyces caeruleatus.</title>
        <authorList>
            <person name="Ruckert C."/>
            <person name="Winkler A."/>
            <person name="Kalinowski J."/>
            <person name="Kampfer P."/>
            <person name="Glaeser S."/>
        </authorList>
    </citation>
    <scope>NUCLEOTIDE SEQUENCE [LARGE SCALE GENOMIC DNA]</scope>
    <source>
        <strain evidence="1 2">NRRL B-24802</strain>
    </source>
</reference>
<dbReference type="GO" id="GO:0005737">
    <property type="term" value="C:cytoplasm"/>
    <property type="evidence" value="ECO:0007669"/>
    <property type="project" value="TreeGrafter"/>
</dbReference>
<dbReference type="InterPro" id="IPR003462">
    <property type="entry name" value="ODC_Mu_crystall"/>
</dbReference>
<sequence>MDLTTDRLRTRFALAGESDARSPARGGFQRGPGSTGVMEWMPHHQPGRAVTIKIVSYTPSNPDGHGLPTIGATPGRFDDLTGRLPARADGGLLTAIRTGAASAVAGRLLADPASRVLGIVGAGARAVPQAQVLSRSSHWNAS</sequence>
<evidence type="ECO:0000313" key="2">
    <source>
        <dbReference type="Proteomes" id="UP000053429"/>
    </source>
</evidence>
<evidence type="ECO:0000313" key="1">
    <source>
        <dbReference type="EMBL" id="KUO06135.1"/>
    </source>
</evidence>
<name>A0A101U8S8_9ACTN</name>
<accession>A0A101U8S8</accession>
<dbReference type="EMBL" id="LMWY01000003">
    <property type="protein sequence ID" value="KUO06135.1"/>
    <property type="molecule type" value="Genomic_DNA"/>
</dbReference>
<dbReference type="Proteomes" id="UP000053429">
    <property type="component" value="Unassembled WGS sequence"/>
</dbReference>